<evidence type="ECO:0000313" key="8">
    <source>
        <dbReference type="EMBL" id="SVA16405.1"/>
    </source>
</evidence>
<comment type="cofactor">
    <cofactor evidence="1">
        <name>Ca(2+)</name>
        <dbReference type="ChEBI" id="CHEBI:29108"/>
    </cofactor>
</comment>
<reference evidence="8" key="1">
    <citation type="submission" date="2018-05" db="EMBL/GenBank/DDBJ databases">
        <authorList>
            <person name="Lanie J.A."/>
            <person name="Ng W.-L."/>
            <person name="Kazmierczak K.M."/>
            <person name="Andrzejewski T.M."/>
            <person name="Davidsen T.M."/>
            <person name="Wayne K.J."/>
            <person name="Tettelin H."/>
            <person name="Glass J.I."/>
            <person name="Rusch D."/>
            <person name="Podicherti R."/>
            <person name="Tsui H.-C.T."/>
            <person name="Winkler M.E."/>
        </authorList>
    </citation>
    <scope>NUCLEOTIDE SEQUENCE</scope>
</reference>
<proteinExistence type="inferred from homology"/>
<feature type="domain" description="Sulfatase N-terminal" evidence="7">
    <location>
        <begin position="25"/>
        <end position="369"/>
    </location>
</feature>
<sequence>MTLFLIVISSLLSQPAAARKSIKRPNVLFIAIDDLRPALGCYGDKAAVTPNIDRLANRGMVFNRAYCQQAVCSPSRLSLLTGRRPDTIRVWDLATHFREAIPGIVTLPQHFRNQGYHTLSIGKIYHGSGKPSKDPPSWSVKPKYDFVRDPKVRYALPKNLQGKGLKRSAIEAANVPDNAYIDGIVCDAALSALAELQAQPKPFFLAVGYRKPHLPFCAPQKYWNLYDRATIPMPVSAEHPKGAPELAIRSWVELEGYSDIPKNGQLSTDKVRELRHGYYACVSYIDALVGRLLDRLAALKLEDNTVVVLWGDHGYHLGEQGLWTKANNYELSTRVPLIISISGRAHRGTDTDALVEFVDVYPTLTDICGLDAPVGVEGISLMPLLVKPDRAWKSAVFSQYPRANKGNRHRGHGDIMGYAIRTDHFRYVEWHQWKTKQVVARELYDYKTDSHEMKNVAAETDRVSTVQKLSQRLAEGWKAALPRDYK</sequence>
<dbReference type="PROSITE" id="PS00149">
    <property type="entry name" value="SULFATASE_2"/>
    <property type="match status" value="1"/>
</dbReference>
<protein>
    <recommendedName>
        <fullName evidence="7">Sulfatase N-terminal domain-containing protein</fullName>
    </recommendedName>
</protein>
<dbReference type="EMBL" id="UINC01004724">
    <property type="protein sequence ID" value="SVA16405.1"/>
    <property type="molecule type" value="Genomic_DNA"/>
</dbReference>
<dbReference type="GO" id="GO:0046872">
    <property type="term" value="F:metal ion binding"/>
    <property type="evidence" value="ECO:0007669"/>
    <property type="project" value="UniProtKB-KW"/>
</dbReference>
<dbReference type="Pfam" id="PF00884">
    <property type="entry name" value="Sulfatase"/>
    <property type="match status" value="1"/>
</dbReference>
<keyword evidence="4" id="KW-0732">Signal</keyword>
<dbReference type="InterPro" id="IPR017850">
    <property type="entry name" value="Alkaline_phosphatase_core_sf"/>
</dbReference>
<evidence type="ECO:0000256" key="1">
    <source>
        <dbReference type="ARBA" id="ARBA00001913"/>
    </source>
</evidence>
<evidence type="ECO:0000256" key="3">
    <source>
        <dbReference type="ARBA" id="ARBA00022723"/>
    </source>
</evidence>
<dbReference type="PROSITE" id="PS00523">
    <property type="entry name" value="SULFATASE_1"/>
    <property type="match status" value="1"/>
</dbReference>
<dbReference type="CDD" id="cd16030">
    <property type="entry name" value="iduronate-2-sulfatase"/>
    <property type="match status" value="1"/>
</dbReference>
<keyword evidence="5" id="KW-0378">Hydrolase</keyword>
<dbReference type="InterPro" id="IPR024607">
    <property type="entry name" value="Sulfatase_CS"/>
</dbReference>
<dbReference type="PANTHER" id="PTHR45953">
    <property type="entry name" value="IDURONATE 2-SULFATASE"/>
    <property type="match status" value="1"/>
</dbReference>
<dbReference type="InterPro" id="IPR000917">
    <property type="entry name" value="Sulfatase_N"/>
</dbReference>
<gene>
    <name evidence="8" type="ORF">METZ01_LOCUS69259</name>
</gene>
<evidence type="ECO:0000256" key="5">
    <source>
        <dbReference type="ARBA" id="ARBA00022801"/>
    </source>
</evidence>
<organism evidence="8">
    <name type="scientific">marine metagenome</name>
    <dbReference type="NCBI Taxonomy" id="408172"/>
    <lineage>
        <taxon>unclassified sequences</taxon>
        <taxon>metagenomes</taxon>
        <taxon>ecological metagenomes</taxon>
    </lineage>
</organism>
<evidence type="ECO:0000256" key="4">
    <source>
        <dbReference type="ARBA" id="ARBA00022729"/>
    </source>
</evidence>
<comment type="similarity">
    <text evidence="2">Belongs to the sulfatase family.</text>
</comment>
<dbReference type="Gene3D" id="3.40.720.10">
    <property type="entry name" value="Alkaline Phosphatase, subunit A"/>
    <property type="match status" value="1"/>
</dbReference>
<dbReference type="GO" id="GO:0004423">
    <property type="term" value="F:iduronate-2-sulfatase activity"/>
    <property type="evidence" value="ECO:0007669"/>
    <property type="project" value="InterPro"/>
</dbReference>
<dbReference type="InterPro" id="IPR035874">
    <property type="entry name" value="IDS"/>
</dbReference>
<keyword evidence="3" id="KW-0479">Metal-binding</keyword>
<dbReference type="GO" id="GO:0005737">
    <property type="term" value="C:cytoplasm"/>
    <property type="evidence" value="ECO:0007669"/>
    <property type="project" value="TreeGrafter"/>
</dbReference>
<name>A0A381TJW4_9ZZZZ</name>
<dbReference type="PANTHER" id="PTHR45953:SF1">
    <property type="entry name" value="IDURONATE 2-SULFATASE"/>
    <property type="match status" value="1"/>
</dbReference>
<keyword evidence="6" id="KW-0106">Calcium</keyword>
<dbReference type="SUPFAM" id="SSF53649">
    <property type="entry name" value="Alkaline phosphatase-like"/>
    <property type="match status" value="1"/>
</dbReference>
<accession>A0A381TJW4</accession>
<dbReference type="AlphaFoldDB" id="A0A381TJW4"/>
<evidence type="ECO:0000256" key="6">
    <source>
        <dbReference type="ARBA" id="ARBA00022837"/>
    </source>
</evidence>
<evidence type="ECO:0000259" key="7">
    <source>
        <dbReference type="Pfam" id="PF00884"/>
    </source>
</evidence>
<evidence type="ECO:0000256" key="2">
    <source>
        <dbReference type="ARBA" id="ARBA00008779"/>
    </source>
</evidence>